<accession>A0A4Y7QCF7</accession>
<dbReference type="VEuPathDB" id="FungiDB:BD410DRAFT_637162"/>
<name>A0A4Y7QCF7_9AGAM</name>
<dbReference type="OrthoDB" id="3241567at2759"/>
<sequence length="405" mass="46868">MMGSSRVSQCHDNVPFWPPGYFPFTNSGCVHGGIHFHCECAEPERRHQPRRSSRASLHTPRHLTPFPNHVTPPEPHPRRHSYSQSSSSPPISPVDVRQHYPDVYRRWLDGLQLPSLPDPWLIHHRAAVRRTSRRWSGDHTERHPRRHHGNSWDGARRSYPDDDITGRNERHQHFTRRTVSPISQRLWDSCIEIPNRVPDRVVWENGRDGNVTWTPPIASPPAIRRYHVDPPVISAWLKRGQHVLWNVADHPDNIKVAGGGRIVDFRQCSESYQVAVQPGQIFELRIPAFKGFPWEYARLDALNGNGPLSVWRLFCQIWDFLRQPLTQGEFNSILAIANGYSRIAEIDYFYERRCERAGSQCEDERRAGPRRLDILGRETVFCGLSINRAADGTWYLTLNLTSPQR</sequence>
<dbReference type="Proteomes" id="UP000294933">
    <property type="component" value="Unassembled WGS sequence"/>
</dbReference>
<gene>
    <name evidence="3" type="ORF">BD410DRAFT_637162</name>
</gene>
<keyword evidence="4" id="KW-1185">Reference proteome</keyword>
<proteinExistence type="predicted"/>
<feature type="compositionally biased region" description="Basic and acidic residues" evidence="1">
    <location>
        <begin position="154"/>
        <end position="167"/>
    </location>
</feature>
<feature type="domain" description="DUF6699" evidence="2">
    <location>
        <begin position="244"/>
        <end position="387"/>
    </location>
</feature>
<feature type="region of interest" description="Disordered" evidence="1">
    <location>
        <begin position="45"/>
        <end position="95"/>
    </location>
</feature>
<reference evidence="3 4" key="1">
    <citation type="submission" date="2018-06" db="EMBL/GenBank/DDBJ databases">
        <title>A transcriptomic atlas of mushroom development highlights an independent origin of complex multicellularity.</title>
        <authorList>
            <consortium name="DOE Joint Genome Institute"/>
            <person name="Krizsan K."/>
            <person name="Almasi E."/>
            <person name="Merenyi Z."/>
            <person name="Sahu N."/>
            <person name="Viragh M."/>
            <person name="Koszo T."/>
            <person name="Mondo S."/>
            <person name="Kiss B."/>
            <person name="Balint B."/>
            <person name="Kues U."/>
            <person name="Barry K."/>
            <person name="Hegedus J.C."/>
            <person name="Henrissat B."/>
            <person name="Johnson J."/>
            <person name="Lipzen A."/>
            <person name="Ohm R."/>
            <person name="Nagy I."/>
            <person name="Pangilinan J."/>
            <person name="Yan J."/>
            <person name="Xiong Y."/>
            <person name="Grigoriev I.V."/>
            <person name="Hibbett D.S."/>
            <person name="Nagy L.G."/>
        </authorList>
    </citation>
    <scope>NUCLEOTIDE SEQUENCE [LARGE SCALE GENOMIC DNA]</scope>
    <source>
        <strain evidence="3 4">SZMC22713</strain>
    </source>
</reference>
<dbReference type="Pfam" id="PF20415">
    <property type="entry name" value="DUF6699"/>
    <property type="match status" value="1"/>
</dbReference>
<protein>
    <recommendedName>
        <fullName evidence="2">DUF6699 domain-containing protein</fullName>
    </recommendedName>
</protein>
<dbReference type="EMBL" id="ML170164">
    <property type="protein sequence ID" value="TDL25363.1"/>
    <property type="molecule type" value="Genomic_DNA"/>
</dbReference>
<evidence type="ECO:0000259" key="2">
    <source>
        <dbReference type="Pfam" id="PF20415"/>
    </source>
</evidence>
<evidence type="ECO:0000313" key="4">
    <source>
        <dbReference type="Proteomes" id="UP000294933"/>
    </source>
</evidence>
<dbReference type="STRING" id="50990.A0A4Y7QCF7"/>
<evidence type="ECO:0000256" key="1">
    <source>
        <dbReference type="SAM" id="MobiDB-lite"/>
    </source>
</evidence>
<dbReference type="InterPro" id="IPR046522">
    <property type="entry name" value="DUF6699"/>
</dbReference>
<evidence type="ECO:0000313" key="3">
    <source>
        <dbReference type="EMBL" id="TDL25363.1"/>
    </source>
</evidence>
<feature type="region of interest" description="Disordered" evidence="1">
    <location>
        <begin position="131"/>
        <end position="167"/>
    </location>
</feature>
<dbReference type="AlphaFoldDB" id="A0A4Y7QCF7"/>
<organism evidence="3 4">
    <name type="scientific">Rickenella mellea</name>
    <dbReference type="NCBI Taxonomy" id="50990"/>
    <lineage>
        <taxon>Eukaryota</taxon>
        <taxon>Fungi</taxon>
        <taxon>Dikarya</taxon>
        <taxon>Basidiomycota</taxon>
        <taxon>Agaricomycotina</taxon>
        <taxon>Agaricomycetes</taxon>
        <taxon>Hymenochaetales</taxon>
        <taxon>Rickenellaceae</taxon>
        <taxon>Rickenella</taxon>
    </lineage>
</organism>